<dbReference type="PANTHER" id="PTHR35282">
    <property type="entry name" value="F5D14.24 PROTEIN"/>
    <property type="match status" value="1"/>
</dbReference>
<protein>
    <submittedName>
        <fullName evidence="1">Uncharacterized protein</fullName>
    </submittedName>
</protein>
<dbReference type="EMBL" id="AMZH03010311">
    <property type="protein sequence ID" value="RRT54992.1"/>
    <property type="molecule type" value="Genomic_DNA"/>
</dbReference>
<dbReference type="PANTHER" id="PTHR35282:SF2">
    <property type="entry name" value="F5D14.24 PROTEIN"/>
    <property type="match status" value="1"/>
</dbReference>
<organism evidence="1 2">
    <name type="scientific">Ensete ventricosum</name>
    <name type="common">Abyssinian banana</name>
    <name type="synonym">Musa ensete</name>
    <dbReference type="NCBI Taxonomy" id="4639"/>
    <lineage>
        <taxon>Eukaryota</taxon>
        <taxon>Viridiplantae</taxon>
        <taxon>Streptophyta</taxon>
        <taxon>Embryophyta</taxon>
        <taxon>Tracheophyta</taxon>
        <taxon>Spermatophyta</taxon>
        <taxon>Magnoliopsida</taxon>
        <taxon>Liliopsida</taxon>
        <taxon>Zingiberales</taxon>
        <taxon>Musaceae</taxon>
        <taxon>Ensete</taxon>
    </lineage>
</organism>
<evidence type="ECO:0000313" key="2">
    <source>
        <dbReference type="Proteomes" id="UP000287651"/>
    </source>
</evidence>
<gene>
    <name evidence="1" type="ORF">B296_00043413</name>
</gene>
<comment type="caution">
    <text evidence="1">The sequence shown here is derived from an EMBL/GenBank/DDBJ whole genome shotgun (WGS) entry which is preliminary data.</text>
</comment>
<proteinExistence type="predicted"/>
<dbReference type="InterPro" id="IPR049198">
    <property type="entry name" value="DUF6865"/>
</dbReference>
<accession>A0A426YTE3</accession>
<evidence type="ECO:0000313" key="1">
    <source>
        <dbReference type="EMBL" id="RRT54992.1"/>
    </source>
</evidence>
<name>A0A426YTE3_ENSVE</name>
<dbReference type="Pfam" id="PF21737">
    <property type="entry name" value="DUF6865"/>
    <property type="match status" value="1"/>
</dbReference>
<reference evidence="1 2" key="1">
    <citation type="journal article" date="2014" name="Agronomy (Basel)">
        <title>A Draft Genome Sequence for Ensete ventricosum, the Drought-Tolerant Tree Against Hunger.</title>
        <authorList>
            <person name="Harrison J."/>
            <person name="Moore K.A."/>
            <person name="Paszkiewicz K."/>
            <person name="Jones T."/>
            <person name="Grant M."/>
            <person name="Ambacheew D."/>
            <person name="Muzemil S."/>
            <person name="Studholme D.J."/>
        </authorList>
    </citation>
    <scope>NUCLEOTIDE SEQUENCE [LARGE SCALE GENOMIC DNA]</scope>
</reference>
<sequence length="100" mass="10849">MTRVEFWQLKMDCDSNKISPEKEVSLEFVRESLMAISQSLPDVILAPNGFPVKAPVAADAVGDQNIGNGAEEYRSKLISISSMQSPDVKPSPSIVENLGV</sequence>
<dbReference type="AlphaFoldDB" id="A0A426YTE3"/>
<dbReference type="Proteomes" id="UP000287651">
    <property type="component" value="Unassembled WGS sequence"/>
</dbReference>